<sequence>MSINNISSSGLSGKPVKGTDKADKPAGVNDASQNTSASSSRRSAAVDRVEISGKEFTDSVEFAKNVYRTENAQRVDKLQSIRKKMNAGFYESEAVVNQMSTKLAGQLRSLEASLLAPENSNAGKTDSKQITAEQMTRLANDPDVANSVADKIARDLDNL</sequence>
<organism evidence="2 3">
    <name type="scientific">Rhodohalobacter mucosus</name>
    <dbReference type="NCBI Taxonomy" id="2079485"/>
    <lineage>
        <taxon>Bacteria</taxon>
        <taxon>Pseudomonadati</taxon>
        <taxon>Balneolota</taxon>
        <taxon>Balneolia</taxon>
        <taxon>Balneolales</taxon>
        <taxon>Balneolaceae</taxon>
        <taxon>Rhodohalobacter</taxon>
    </lineage>
</organism>
<feature type="region of interest" description="Disordered" evidence="1">
    <location>
        <begin position="1"/>
        <end position="50"/>
    </location>
</feature>
<protein>
    <recommendedName>
        <fullName evidence="4">Anti-sigma-28 factor FlgM C-terminal domain-containing protein</fullName>
    </recommendedName>
</protein>
<proteinExistence type="predicted"/>
<dbReference type="AlphaFoldDB" id="A0A316TZ09"/>
<evidence type="ECO:0000256" key="1">
    <source>
        <dbReference type="SAM" id="MobiDB-lite"/>
    </source>
</evidence>
<evidence type="ECO:0008006" key="4">
    <source>
        <dbReference type="Google" id="ProtNLM"/>
    </source>
</evidence>
<dbReference type="RefSeq" id="WP_109648114.1">
    <property type="nucleotide sequence ID" value="NZ_QGGB01000011.1"/>
</dbReference>
<keyword evidence="3" id="KW-1185">Reference proteome</keyword>
<dbReference type="EMBL" id="QGGB01000011">
    <property type="protein sequence ID" value="PWN05206.1"/>
    <property type="molecule type" value="Genomic_DNA"/>
</dbReference>
<gene>
    <name evidence="2" type="ORF">DDZ15_15895</name>
</gene>
<evidence type="ECO:0000313" key="2">
    <source>
        <dbReference type="EMBL" id="PWN05206.1"/>
    </source>
</evidence>
<reference evidence="2 3" key="1">
    <citation type="submission" date="2018-05" db="EMBL/GenBank/DDBJ databases">
        <title>Rhodohalobacter halophilus gen. nov., sp. nov., a moderately halophilic member of the family Balneolaceae.</title>
        <authorList>
            <person name="Liu Z.-W."/>
        </authorList>
    </citation>
    <scope>NUCLEOTIDE SEQUENCE [LARGE SCALE GENOMIC DNA]</scope>
    <source>
        <strain evidence="2 3">8A47</strain>
    </source>
</reference>
<comment type="caution">
    <text evidence="2">The sequence shown here is derived from an EMBL/GenBank/DDBJ whole genome shotgun (WGS) entry which is preliminary data.</text>
</comment>
<evidence type="ECO:0000313" key="3">
    <source>
        <dbReference type="Proteomes" id="UP000245533"/>
    </source>
</evidence>
<feature type="compositionally biased region" description="Low complexity" evidence="1">
    <location>
        <begin position="1"/>
        <end position="13"/>
    </location>
</feature>
<name>A0A316TZ09_9BACT</name>
<dbReference type="Proteomes" id="UP000245533">
    <property type="component" value="Unassembled WGS sequence"/>
</dbReference>
<accession>A0A316TZ09</accession>